<dbReference type="InterPro" id="IPR012675">
    <property type="entry name" value="Beta-grasp_dom_sf"/>
</dbReference>
<proteinExistence type="predicted"/>
<dbReference type="PANTHER" id="PTHR42895">
    <property type="entry name" value="IRON-SULFUR CLUSTER-BINDING PROTEIN-RELATED"/>
    <property type="match status" value="1"/>
</dbReference>
<dbReference type="SUPFAM" id="SSF54292">
    <property type="entry name" value="2Fe-2S ferredoxin-like"/>
    <property type="match status" value="1"/>
</dbReference>
<accession>A0A1H3EHH6</accession>
<gene>
    <name evidence="3" type="ORF">SAMN04488579_10765</name>
</gene>
<evidence type="ECO:0000259" key="2">
    <source>
        <dbReference type="Pfam" id="PF17651"/>
    </source>
</evidence>
<dbReference type="Gene3D" id="3.30.420.480">
    <property type="entry name" value="Domain of unknown function (DUF4445)"/>
    <property type="match status" value="1"/>
</dbReference>
<organism evidence="3 4">
    <name type="scientific">Eubacterium barkeri</name>
    <name type="common">Clostridium barkeri</name>
    <dbReference type="NCBI Taxonomy" id="1528"/>
    <lineage>
        <taxon>Bacteria</taxon>
        <taxon>Bacillati</taxon>
        <taxon>Bacillota</taxon>
        <taxon>Clostridia</taxon>
        <taxon>Eubacteriales</taxon>
        <taxon>Eubacteriaceae</taxon>
        <taxon>Eubacterium</taxon>
    </lineage>
</organism>
<reference evidence="4" key="1">
    <citation type="submission" date="2016-10" db="EMBL/GenBank/DDBJ databases">
        <authorList>
            <person name="Varghese N."/>
            <person name="Submissions S."/>
        </authorList>
    </citation>
    <scope>NUCLEOTIDE SEQUENCE [LARGE SCALE GENOMIC DNA]</scope>
    <source>
        <strain evidence="4">VPI 5359</strain>
    </source>
</reference>
<dbReference type="EMBL" id="FNOU01000007">
    <property type="protein sequence ID" value="SDX78070.1"/>
    <property type="molecule type" value="Genomic_DNA"/>
</dbReference>
<dbReference type="InterPro" id="IPR042259">
    <property type="entry name" value="Raco-like_middle_sf"/>
</dbReference>
<keyword evidence="4" id="KW-1185">Reference proteome</keyword>
<dbReference type="PANTHER" id="PTHR42895:SF2">
    <property type="entry name" value="IRON-SULFUR CLUSTER PROTEIN"/>
    <property type="match status" value="1"/>
</dbReference>
<protein>
    <submittedName>
        <fullName evidence="3">Uncharacterized 2Fe-2 and 4Fe-4S clusters-containing protein, contains DUF4445 domain</fullName>
    </submittedName>
</protein>
<sequence>MERQLTISFPTLGIPEIKANKGETLAAVCASVGHPLNVICGGTGTCGKCDVIIEEKGIRKMVQGCRYQIETDTAVFLSAKRIQTQILESGCGDRVHFQPDILIRVLKKNQISSGEYIFDFDEMRQVLALPELEFADTAVMIAFGELMNMEEVPEIAVVIQGQRILDLIPVIGEKSPHAYGIAFDLGTTTVVGYLYDLEDGTALGTASGINNQIFCGADVISRIRFAGECPENRQRLKQEIFNTVSQLVAELCQNAGIDSSCIYKAVFCGNSCMSHFFWGLNPTRLGRSPFVGIFGEMVRARGGDLSIGMNTLGEVLFLPLLGGYVGADTTAALLSLPQDDKVRLIIDLGTNGEIALGSQGRYLVASTACGPALEGAGITMGMRGSTGAIEGISLEDGQILCKIIGGGQALGFCGSGIVDAVAFLLEEGLINTRGQFIPKEETENTPWSHRFGYVEGEGRYFTFMTEKENAGGLPIILTQWDIRSVQLAKAAIYTGCELLVKAFGISGEELEEIVVAGAFGSYVNFHNAQRIGLFPDFKGVPACTVGNAAGIGVKRCLLSLEETQRCTRIPKITTHIELATDPEFTKEYIKNTRFKEAGGRRT</sequence>
<dbReference type="AlphaFoldDB" id="A0A1H3EHH6"/>
<dbReference type="Gene3D" id="3.10.20.30">
    <property type="match status" value="1"/>
</dbReference>
<dbReference type="STRING" id="1528.SAMN04488579_10765"/>
<dbReference type="Pfam" id="PF14574">
    <property type="entry name" value="RACo_C_ter"/>
    <property type="match status" value="1"/>
</dbReference>
<name>A0A1H3EHH6_EUBBA</name>
<dbReference type="InterPro" id="IPR041414">
    <property type="entry name" value="Raco-like_middle"/>
</dbReference>
<evidence type="ECO:0000313" key="4">
    <source>
        <dbReference type="Proteomes" id="UP000199652"/>
    </source>
</evidence>
<evidence type="ECO:0000259" key="1">
    <source>
        <dbReference type="Pfam" id="PF14574"/>
    </source>
</evidence>
<dbReference type="GO" id="GO:0051536">
    <property type="term" value="F:iron-sulfur cluster binding"/>
    <property type="evidence" value="ECO:0007669"/>
    <property type="project" value="InterPro"/>
</dbReference>
<dbReference type="InterPro" id="IPR036010">
    <property type="entry name" value="2Fe-2S_ferredoxin-like_sf"/>
</dbReference>
<dbReference type="Pfam" id="PF17651">
    <property type="entry name" value="Raco_middle"/>
    <property type="match status" value="1"/>
</dbReference>
<evidence type="ECO:0000313" key="3">
    <source>
        <dbReference type="EMBL" id="SDX78070.1"/>
    </source>
</evidence>
<feature type="domain" description="RACo C-terminal" evidence="1">
    <location>
        <begin position="342"/>
        <end position="596"/>
    </location>
</feature>
<dbReference type="Proteomes" id="UP000199652">
    <property type="component" value="Unassembled WGS sequence"/>
</dbReference>
<dbReference type="InterPro" id="IPR052911">
    <property type="entry name" value="Corrinoid_activation_enz"/>
</dbReference>
<dbReference type="InterPro" id="IPR027980">
    <property type="entry name" value="RACo_C"/>
</dbReference>
<dbReference type="RefSeq" id="WP_176770842.1">
    <property type="nucleotide sequence ID" value="NZ_FNOU01000007.1"/>
</dbReference>
<feature type="domain" description="RACo-like middle region" evidence="2">
    <location>
        <begin position="179"/>
        <end position="335"/>
    </location>
</feature>